<dbReference type="RefSeq" id="WP_285756559.1">
    <property type="nucleotide sequence ID" value="NZ_BSQG01000001.1"/>
</dbReference>
<keyword evidence="2" id="KW-1185">Reference proteome</keyword>
<comment type="caution">
    <text evidence="1">The sequence shown here is derived from an EMBL/GenBank/DDBJ whole genome shotgun (WGS) entry which is preliminary data.</text>
</comment>
<evidence type="ECO:0000313" key="1">
    <source>
        <dbReference type="EMBL" id="GLU45662.1"/>
    </source>
</evidence>
<dbReference type="AlphaFoldDB" id="A0A9W6UGL0"/>
<dbReference type="Proteomes" id="UP001165092">
    <property type="component" value="Unassembled WGS sequence"/>
</dbReference>
<proteinExistence type="predicted"/>
<dbReference type="EMBL" id="BSQG01000001">
    <property type="protein sequence ID" value="GLU45662.1"/>
    <property type="molecule type" value="Genomic_DNA"/>
</dbReference>
<name>A0A9W6UGL0_9ACTN</name>
<sequence>MAIALPLSALPAVAGHATGHPDGPFAFGDSAVIAFPFGAYPAEYDWDDMRDVAFTVDGVQRTATGEVRYELLITTPELGRVFGVSALAPQCFADGAASDQPTPLPGTTELEEGAHLYELQCAVPEGADVLEVRFTQRDAEGDDLSIVFAGVPAGA</sequence>
<accession>A0A9W6UGL0</accession>
<evidence type="ECO:0000313" key="2">
    <source>
        <dbReference type="Proteomes" id="UP001165092"/>
    </source>
</evidence>
<reference evidence="1" key="1">
    <citation type="submission" date="2023-02" db="EMBL/GenBank/DDBJ databases">
        <title>Nocardiopsis ansamitocini NBRC 112285.</title>
        <authorList>
            <person name="Ichikawa N."/>
            <person name="Sato H."/>
            <person name="Tonouchi N."/>
        </authorList>
    </citation>
    <scope>NUCLEOTIDE SEQUENCE</scope>
    <source>
        <strain evidence="1">NBRC 112285</strain>
    </source>
</reference>
<organism evidence="1 2">
    <name type="scientific">Nocardiopsis ansamitocini</name>
    <dbReference type="NCBI Taxonomy" id="1670832"/>
    <lineage>
        <taxon>Bacteria</taxon>
        <taxon>Bacillati</taxon>
        <taxon>Actinomycetota</taxon>
        <taxon>Actinomycetes</taxon>
        <taxon>Streptosporangiales</taxon>
        <taxon>Nocardiopsidaceae</taxon>
        <taxon>Nocardiopsis</taxon>
    </lineage>
</organism>
<protein>
    <submittedName>
        <fullName evidence="1">Uncharacterized protein</fullName>
    </submittedName>
</protein>
<gene>
    <name evidence="1" type="ORF">Nans01_00130</name>
</gene>